<dbReference type="Gene3D" id="3.30.1330.30">
    <property type="match status" value="1"/>
</dbReference>
<name>A0A5C8P4M4_9BACI</name>
<dbReference type="OrthoDB" id="9794863at2"/>
<protein>
    <submittedName>
        <fullName evidence="2">YlxQ family RNA-binding protein</fullName>
    </submittedName>
</protein>
<proteinExistence type="predicted"/>
<dbReference type="InterPro" id="IPR004038">
    <property type="entry name" value="Ribosomal_eL8/eL30/eS12/Gad45"/>
</dbReference>
<dbReference type="Pfam" id="PF01248">
    <property type="entry name" value="Ribosomal_L7Ae"/>
    <property type="match status" value="1"/>
</dbReference>
<evidence type="ECO:0000259" key="1">
    <source>
        <dbReference type="Pfam" id="PF01248"/>
    </source>
</evidence>
<reference evidence="2 3" key="1">
    <citation type="submission" date="2019-06" db="EMBL/GenBank/DDBJ databases">
        <title>Cerasibacillus sp. nov., isolated from maize field.</title>
        <authorList>
            <person name="Lin S.-Y."/>
            <person name="Tsai C.-F."/>
            <person name="Young C.-C."/>
        </authorList>
    </citation>
    <scope>NUCLEOTIDE SEQUENCE [LARGE SCALE GENOMIC DNA]</scope>
    <source>
        <strain evidence="2 3">CC-CFT480</strain>
    </source>
</reference>
<gene>
    <name evidence="2" type="ORF">FHP05_01495</name>
</gene>
<accession>A0A5C8P4M4</accession>
<dbReference type="AlphaFoldDB" id="A0A5C8P4M4"/>
<organism evidence="2 3">
    <name type="scientific">Cerasibacillus terrae</name>
    <dbReference type="NCBI Taxonomy" id="2498845"/>
    <lineage>
        <taxon>Bacteria</taxon>
        <taxon>Bacillati</taxon>
        <taxon>Bacillota</taxon>
        <taxon>Bacilli</taxon>
        <taxon>Bacillales</taxon>
        <taxon>Bacillaceae</taxon>
        <taxon>Cerasibacillus</taxon>
    </lineage>
</organism>
<feature type="domain" description="Ribosomal protein eL8/eL30/eS12/Gadd45" evidence="1">
    <location>
        <begin position="7"/>
        <end position="94"/>
    </location>
</feature>
<dbReference type="NCBIfam" id="NF005825">
    <property type="entry name" value="PRK07714.1"/>
    <property type="match status" value="1"/>
</dbReference>
<dbReference type="Proteomes" id="UP000321574">
    <property type="component" value="Unassembled WGS sequence"/>
</dbReference>
<keyword evidence="3" id="KW-1185">Reference proteome</keyword>
<evidence type="ECO:0000313" key="3">
    <source>
        <dbReference type="Proteomes" id="UP000321574"/>
    </source>
</evidence>
<comment type="caution">
    <text evidence="2">The sequence shown here is derived from an EMBL/GenBank/DDBJ whole genome shotgun (WGS) entry which is preliminary data.</text>
</comment>
<sequence>MNKDYLNLIGLAYRARKCSLGEKVIVKDIQERNAKLVILANDTGFQTRKKITDKCNSYNIPLYILDDRETLGNAVGKTERVAIAILDDGFATKLMTLLE</sequence>
<dbReference type="InterPro" id="IPR029064">
    <property type="entry name" value="Ribosomal_eL30-like_sf"/>
</dbReference>
<dbReference type="EMBL" id="VDUW01000001">
    <property type="protein sequence ID" value="TXL68116.1"/>
    <property type="molecule type" value="Genomic_DNA"/>
</dbReference>
<dbReference type="SUPFAM" id="SSF55315">
    <property type="entry name" value="L30e-like"/>
    <property type="match status" value="1"/>
</dbReference>
<dbReference type="RefSeq" id="WP_147665851.1">
    <property type="nucleotide sequence ID" value="NZ_VDUW01000001.1"/>
</dbReference>
<evidence type="ECO:0000313" key="2">
    <source>
        <dbReference type="EMBL" id="TXL68116.1"/>
    </source>
</evidence>